<keyword evidence="3" id="KW-0731">Sigma factor</keyword>
<dbReference type="InterPro" id="IPR014327">
    <property type="entry name" value="RNA_pol_sigma70_bacteroid"/>
</dbReference>
<dbReference type="NCBIfam" id="TIGR02937">
    <property type="entry name" value="sigma70-ECF"/>
    <property type="match status" value="1"/>
</dbReference>
<dbReference type="NCBIfam" id="TIGR02985">
    <property type="entry name" value="Sig70_bacteroi1"/>
    <property type="match status" value="1"/>
</dbReference>
<dbReference type="PANTHER" id="PTHR43133:SF46">
    <property type="entry name" value="RNA POLYMERASE SIGMA-70 FACTOR ECF SUBFAMILY"/>
    <property type="match status" value="1"/>
</dbReference>
<evidence type="ECO:0000313" key="8">
    <source>
        <dbReference type="Proteomes" id="UP000297739"/>
    </source>
</evidence>
<dbReference type="InterPro" id="IPR013325">
    <property type="entry name" value="RNA_pol_sigma_r2"/>
</dbReference>
<gene>
    <name evidence="7" type="ORF">E5J99_17110</name>
</gene>
<dbReference type="SUPFAM" id="SSF88659">
    <property type="entry name" value="Sigma3 and sigma4 domains of RNA polymerase sigma factors"/>
    <property type="match status" value="1"/>
</dbReference>
<evidence type="ECO:0000256" key="1">
    <source>
        <dbReference type="ARBA" id="ARBA00010641"/>
    </source>
</evidence>
<dbReference type="GO" id="GO:0016987">
    <property type="term" value="F:sigma factor activity"/>
    <property type="evidence" value="ECO:0007669"/>
    <property type="project" value="UniProtKB-KW"/>
</dbReference>
<dbReference type="PANTHER" id="PTHR43133">
    <property type="entry name" value="RNA POLYMERASE ECF-TYPE SIGMA FACTO"/>
    <property type="match status" value="1"/>
</dbReference>
<dbReference type="OrthoDB" id="679904at2"/>
<dbReference type="SUPFAM" id="SSF88946">
    <property type="entry name" value="Sigma2 domain of RNA polymerase sigma factors"/>
    <property type="match status" value="1"/>
</dbReference>
<evidence type="ECO:0000259" key="6">
    <source>
        <dbReference type="Pfam" id="PF08281"/>
    </source>
</evidence>
<feature type="domain" description="RNA polymerase sigma factor 70 region 4 type 2" evidence="6">
    <location>
        <begin position="136"/>
        <end position="185"/>
    </location>
</feature>
<evidence type="ECO:0000256" key="4">
    <source>
        <dbReference type="ARBA" id="ARBA00023163"/>
    </source>
</evidence>
<dbReference type="InterPro" id="IPR039425">
    <property type="entry name" value="RNA_pol_sigma-70-like"/>
</dbReference>
<evidence type="ECO:0000259" key="5">
    <source>
        <dbReference type="Pfam" id="PF04542"/>
    </source>
</evidence>
<sequence>MPTSATRSSSSCLKLYAAWDDDALAAALIQDDELAFAEIYERYWLPLFKVAHRKVNSREGAEEIVQELFLALWNRRREHSIQKLSSYLNAAVRYQVLDWIKSKMTHGAYLSYARTHQATADRGTEEAVAADDLSLALASSLNALPGHTREVFRRSRLEHQSVREIAGYLNLSQKTVEYHLTRALKVLRVRLKEFLGVALLLFWG</sequence>
<comment type="caution">
    <text evidence="7">The sequence shown here is derived from an EMBL/GenBank/DDBJ whole genome shotgun (WGS) entry which is preliminary data.</text>
</comment>
<name>A0A4Z0PGL4_9BACT</name>
<dbReference type="InterPro" id="IPR013249">
    <property type="entry name" value="RNA_pol_sigma70_r4_t2"/>
</dbReference>
<reference evidence="7 8" key="1">
    <citation type="submission" date="2019-04" db="EMBL/GenBank/DDBJ databases">
        <authorList>
            <person name="Feng G."/>
            <person name="Zhang J."/>
            <person name="Zhu H."/>
        </authorList>
    </citation>
    <scope>NUCLEOTIDE SEQUENCE [LARGE SCALE GENOMIC DNA]</scope>
    <source>
        <strain evidence="7 8">JCM 17223</strain>
    </source>
</reference>
<keyword evidence="4" id="KW-0804">Transcription</keyword>
<dbReference type="Gene3D" id="1.10.1740.10">
    <property type="match status" value="1"/>
</dbReference>
<dbReference type="Gene3D" id="1.10.10.10">
    <property type="entry name" value="Winged helix-like DNA-binding domain superfamily/Winged helix DNA-binding domain"/>
    <property type="match status" value="1"/>
</dbReference>
<protein>
    <submittedName>
        <fullName evidence="7">RNA polymerase sigma-70 factor</fullName>
    </submittedName>
</protein>
<dbReference type="InterPro" id="IPR014284">
    <property type="entry name" value="RNA_pol_sigma-70_dom"/>
</dbReference>
<evidence type="ECO:0000256" key="2">
    <source>
        <dbReference type="ARBA" id="ARBA00023015"/>
    </source>
</evidence>
<keyword evidence="2" id="KW-0805">Transcription regulation</keyword>
<dbReference type="AlphaFoldDB" id="A0A4Z0PGL4"/>
<dbReference type="Pfam" id="PF08281">
    <property type="entry name" value="Sigma70_r4_2"/>
    <property type="match status" value="1"/>
</dbReference>
<dbReference type="InterPro" id="IPR036388">
    <property type="entry name" value="WH-like_DNA-bd_sf"/>
</dbReference>
<dbReference type="InterPro" id="IPR013324">
    <property type="entry name" value="RNA_pol_sigma_r3/r4-like"/>
</dbReference>
<dbReference type="InterPro" id="IPR007627">
    <property type="entry name" value="RNA_pol_sigma70_r2"/>
</dbReference>
<feature type="domain" description="RNA polymerase sigma-70 region 2" evidence="5">
    <location>
        <begin position="40"/>
        <end position="103"/>
    </location>
</feature>
<dbReference type="RefSeq" id="WP_135499038.1">
    <property type="nucleotide sequence ID" value="NZ_SRLD01000039.1"/>
</dbReference>
<keyword evidence="8" id="KW-1185">Reference proteome</keyword>
<dbReference type="GO" id="GO:0003677">
    <property type="term" value="F:DNA binding"/>
    <property type="evidence" value="ECO:0007669"/>
    <property type="project" value="InterPro"/>
</dbReference>
<comment type="similarity">
    <text evidence="1">Belongs to the sigma-70 factor family. ECF subfamily.</text>
</comment>
<accession>A0A4Z0PGL4</accession>
<organism evidence="7 8">
    <name type="scientific">Hymenobacter elongatus</name>
    <dbReference type="NCBI Taxonomy" id="877208"/>
    <lineage>
        <taxon>Bacteria</taxon>
        <taxon>Pseudomonadati</taxon>
        <taxon>Bacteroidota</taxon>
        <taxon>Cytophagia</taxon>
        <taxon>Cytophagales</taxon>
        <taxon>Hymenobacteraceae</taxon>
        <taxon>Hymenobacter</taxon>
    </lineage>
</organism>
<proteinExistence type="inferred from homology"/>
<evidence type="ECO:0000256" key="3">
    <source>
        <dbReference type="ARBA" id="ARBA00023082"/>
    </source>
</evidence>
<evidence type="ECO:0000313" key="7">
    <source>
        <dbReference type="EMBL" id="TGE14235.1"/>
    </source>
</evidence>
<dbReference type="EMBL" id="SRLD01000039">
    <property type="protein sequence ID" value="TGE14235.1"/>
    <property type="molecule type" value="Genomic_DNA"/>
</dbReference>
<dbReference type="Pfam" id="PF04542">
    <property type="entry name" value="Sigma70_r2"/>
    <property type="match status" value="1"/>
</dbReference>
<dbReference type="GO" id="GO:0006352">
    <property type="term" value="P:DNA-templated transcription initiation"/>
    <property type="evidence" value="ECO:0007669"/>
    <property type="project" value="InterPro"/>
</dbReference>
<dbReference type="Proteomes" id="UP000297739">
    <property type="component" value="Unassembled WGS sequence"/>
</dbReference>